<dbReference type="GO" id="GO:0005198">
    <property type="term" value="F:structural molecule activity"/>
    <property type="evidence" value="ECO:0007669"/>
    <property type="project" value="InterPro"/>
</dbReference>
<feature type="compositionally biased region" description="Low complexity" evidence="1">
    <location>
        <begin position="83"/>
        <end position="98"/>
    </location>
</feature>
<dbReference type="InterPro" id="IPR003433">
    <property type="entry name" value="Capsid_VP4_densovirus"/>
</dbReference>
<feature type="compositionally biased region" description="Polar residues" evidence="1">
    <location>
        <begin position="118"/>
        <end position="132"/>
    </location>
</feature>
<evidence type="ECO:0000256" key="1">
    <source>
        <dbReference type="SAM" id="MobiDB-lite"/>
    </source>
</evidence>
<name>A0A8E7L4W9_9VIRU</name>
<evidence type="ECO:0000313" key="2">
    <source>
        <dbReference type="EMBL" id="QVW56827.1"/>
    </source>
</evidence>
<sequence length="545" mass="61478">MPFRYLGPPPPHRPNWNSLNSSQKRYAIEQHNIARARRNLPPFVLGEAAPNEEYVDDPDLQWNFDGGINPNDLVQQQMSTEQPTVSSDVVSSPSGTSSAKRKRVDLPGTGNEDANDADTGNPSIENASIPSAPNRTTGYTMVFRKHHTLVSYGVANIQLGLGSVDGDRIGTTNLMYVPVDKPYFYLSPSEYLNMISKVRGVKVLEVKCKIVLRNPRTAFETNSSTSNLATLNQNKFIQIAHGLINKTRGLNLKYNFDTATSPMKPSSVALMNKEIQHKFICSAYGVTDAMAINFESGATLPCAFFNLPMQYPIYYGMYCNSKHNSSAVGWQDINHLIQKKDASSMIGTTVVEYSYKPQVAFLSKPWTYIYGGRCDATPDKINKLRTVSMDKQRFLTYTSRNMENGVHEASNIAMNSFDEYEYNLLFKDDKTRYTTPIEIGQYVCHTSKMRKIKVQPSLHVGVCPVPQLTTTNSSLVPDKFTDVECTWDIDVEMVCEFGMPYSYTHFPNPHIEAEQAMMTIQNLTRENTFREDLSTYDNQYIEEIK</sequence>
<accession>A0A8E7L4W9</accession>
<protein>
    <submittedName>
        <fullName evidence="2">Putative structural protein</fullName>
    </submittedName>
</protein>
<proteinExistence type="predicted"/>
<feature type="region of interest" description="Disordered" evidence="1">
    <location>
        <begin position="77"/>
        <end position="132"/>
    </location>
</feature>
<dbReference type="Pfam" id="PF02336">
    <property type="entry name" value="Denso_VP4"/>
    <property type="match status" value="1"/>
</dbReference>
<feature type="region of interest" description="Disordered" evidence="1">
    <location>
        <begin position="1"/>
        <end position="22"/>
    </location>
</feature>
<dbReference type="EMBL" id="MW046571">
    <property type="protein sequence ID" value="QVW56827.1"/>
    <property type="molecule type" value="Genomic_DNA"/>
</dbReference>
<reference evidence="2" key="1">
    <citation type="submission" date="2020-09" db="EMBL/GenBank/DDBJ databases">
        <title>Parvovirus dark matter in the feces of wild birds.</title>
        <authorList>
            <person name="Dai Z."/>
            <person name="Yang S."/>
            <person name="Zhang W."/>
        </authorList>
    </citation>
    <scope>NUCLEOTIDE SEQUENCE</scope>
    <source>
        <strain evidence="2">Swa134par023</strain>
    </source>
</reference>
<organism evidence="2">
    <name type="scientific">Cecropis daurica parvoviridae sp</name>
    <dbReference type="NCBI Taxonomy" id="2794470"/>
    <lineage>
        <taxon>Viruses</taxon>
        <taxon>Monodnaviria</taxon>
        <taxon>Shotokuvirae</taxon>
        <taxon>Cossaviricota</taxon>
        <taxon>Quintoviricetes</taxon>
        <taxon>Piccovirales</taxon>
        <taxon>Parvoviridae</taxon>
    </lineage>
</organism>